<gene>
    <name evidence="1" type="ORF">M378DRAFT_160388</name>
</gene>
<reference evidence="1 2" key="1">
    <citation type="submission" date="2014-04" db="EMBL/GenBank/DDBJ databases">
        <title>Evolutionary Origins and Diversification of the Mycorrhizal Mutualists.</title>
        <authorList>
            <consortium name="DOE Joint Genome Institute"/>
            <consortium name="Mycorrhizal Genomics Consortium"/>
            <person name="Kohler A."/>
            <person name="Kuo A."/>
            <person name="Nagy L.G."/>
            <person name="Floudas D."/>
            <person name="Copeland A."/>
            <person name="Barry K.W."/>
            <person name="Cichocki N."/>
            <person name="Veneault-Fourrey C."/>
            <person name="LaButti K."/>
            <person name="Lindquist E.A."/>
            <person name="Lipzen A."/>
            <person name="Lundell T."/>
            <person name="Morin E."/>
            <person name="Murat C."/>
            <person name="Riley R."/>
            <person name="Ohm R."/>
            <person name="Sun H."/>
            <person name="Tunlid A."/>
            <person name="Henrissat B."/>
            <person name="Grigoriev I.V."/>
            <person name="Hibbett D.S."/>
            <person name="Martin F."/>
        </authorList>
    </citation>
    <scope>NUCLEOTIDE SEQUENCE [LARGE SCALE GENOMIC DNA]</scope>
    <source>
        <strain evidence="1 2">Koide BX008</strain>
    </source>
</reference>
<organism evidence="1 2">
    <name type="scientific">Amanita muscaria (strain Koide BX008)</name>
    <dbReference type="NCBI Taxonomy" id="946122"/>
    <lineage>
        <taxon>Eukaryota</taxon>
        <taxon>Fungi</taxon>
        <taxon>Dikarya</taxon>
        <taxon>Basidiomycota</taxon>
        <taxon>Agaricomycotina</taxon>
        <taxon>Agaricomycetes</taxon>
        <taxon>Agaricomycetidae</taxon>
        <taxon>Agaricales</taxon>
        <taxon>Pluteineae</taxon>
        <taxon>Amanitaceae</taxon>
        <taxon>Amanita</taxon>
    </lineage>
</organism>
<dbReference type="Proteomes" id="UP000054549">
    <property type="component" value="Unassembled WGS sequence"/>
</dbReference>
<dbReference type="InParanoid" id="A0A0C2STZ4"/>
<proteinExistence type="predicted"/>
<keyword evidence="2" id="KW-1185">Reference proteome</keyword>
<feature type="non-terminal residue" evidence="1">
    <location>
        <position position="1"/>
    </location>
</feature>
<protein>
    <submittedName>
        <fullName evidence="1">Uncharacterized protein</fullName>
    </submittedName>
</protein>
<accession>A0A0C2STZ4</accession>
<dbReference type="HOGENOM" id="CLU_3074081_0_0_1"/>
<sequence>TPPFRELGTWKPILRRSLPQIVSPNRAITSYSLVQWYSSTPQHAIDDRSKKYS</sequence>
<evidence type="ECO:0000313" key="1">
    <source>
        <dbReference type="EMBL" id="KIL66860.1"/>
    </source>
</evidence>
<dbReference type="AlphaFoldDB" id="A0A0C2STZ4"/>
<dbReference type="EMBL" id="KN818234">
    <property type="protein sequence ID" value="KIL66860.1"/>
    <property type="molecule type" value="Genomic_DNA"/>
</dbReference>
<name>A0A0C2STZ4_AMAMK</name>
<evidence type="ECO:0000313" key="2">
    <source>
        <dbReference type="Proteomes" id="UP000054549"/>
    </source>
</evidence>